<proteinExistence type="predicted"/>
<dbReference type="AlphaFoldDB" id="A0ABD2NFK8"/>
<evidence type="ECO:0000313" key="2">
    <source>
        <dbReference type="Proteomes" id="UP001516400"/>
    </source>
</evidence>
<dbReference type="EMBL" id="JABFTP020000103">
    <property type="protein sequence ID" value="KAL3277581.1"/>
    <property type="molecule type" value="Genomic_DNA"/>
</dbReference>
<dbReference type="Gene3D" id="3.60.10.10">
    <property type="entry name" value="Endonuclease/exonuclease/phosphatase"/>
    <property type="match status" value="1"/>
</dbReference>
<keyword evidence="2" id="KW-1185">Reference proteome</keyword>
<gene>
    <name evidence="1" type="ORF">HHI36_012924</name>
</gene>
<name>A0ABD2NFK8_9CUCU</name>
<protein>
    <recommendedName>
        <fullName evidence="3">Endonuclease/exonuclease/phosphatase domain-containing protein</fullName>
    </recommendedName>
</protein>
<feature type="non-terminal residue" evidence="1">
    <location>
        <position position="239"/>
    </location>
</feature>
<dbReference type="SUPFAM" id="SSF56219">
    <property type="entry name" value="DNase I-like"/>
    <property type="match status" value="1"/>
</dbReference>
<dbReference type="Proteomes" id="UP001516400">
    <property type="component" value="Unassembled WGS sequence"/>
</dbReference>
<sequence>MHRIYCHSLIKLISRNHFTSIKKYLPSFQIFNLVSMNNCRCVASCDNDANVGFDGVFIYRDNDIANEYNLSVSIYDWSGIDNLFLDLSSADFSIYIGCIYCPHHSPSDALLLNHLATIPQTKSNVLITSDFNYRDILWSDGTLPAQNSAVSLFLDALDQSGLFYLITEPTIFGTGQAPSTSCQNSEIYQVASWPFGSSKQSTTVQSRNPSLELDSSNQEQCLIDNRKLRNVEINEIKNT</sequence>
<comment type="caution">
    <text evidence="1">The sequence shown here is derived from an EMBL/GenBank/DDBJ whole genome shotgun (WGS) entry which is preliminary data.</text>
</comment>
<reference evidence="1 2" key="1">
    <citation type="journal article" date="2021" name="BMC Biol.">
        <title>Horizontally acquired antibacterial genes associated with adaptive radiation of ladybird beetles.</title>
        <authorList>
            <person name="Li H.S."/>
            <person name="Tang X.F."/>
            <person name="Huang Y.H."/>
            <person name="Xu Z.Y."/>
            <person name="Chen M.L."/>
            <person name="Du X.Y."/>
            <person name="Qiu B.Y."/>
            <person name="Chen P.T."/>
            <person name="Zhang W."/>
            <person name="Slipinski A."/>
            <person name="Escalona H.E."/>
            <person name="Waterhouse R.M."/>
            <person name="Zwick A."/>
            <person name="Pang H."/>
        </authorList>
    </citation>
    <scope>NUCLEOTIDE SEQUENCE [LARGE SCALE GENOMIC DNA]</scope>
    <source>
        <strain evidence="1">SYSU2018</strain>
    </source>
</reference>
<evidence type="ECO:0000313" key="1">
    <source>
        <dbReference type="EMBL" id="KAL3277581.1"/>
    </source>
</evidence>
<accession>A0ABD2NFK8</accession>
<organism evidence="1 2">
    <name type="scientific">Cryptolaemus montrouzieri</name>
    <dbReference type="NCBI Taxonomy" id="559131"/>
    <lineage>
        <taxon>Eukaryota</taxon>
        <taxon>Metazoa</taxon>
        <taxon>Ecdysozoa</taxon>
        <taxon>Arthropoda</taxon>
        <taxon>Hexapoda</taxon>
        <taxon>Insecta</taxon>
        <taxon>Pterygota</taxon>
        <taxon>Neoptera</taxon>
        <taxon>Endopterygota</taxon>
        <taxon>Coleoptera</taxon>
        <taxon>Polyphaga</taxon>
        <taxon>Cucujiformia</taxon>
        <taxon>Coccinelloidea</taxon>
        <taxon>Coccinellidae</taxon>
        <taxon>Scymninae</taxon>
        <taxon>Scymnini</taxon>
        <taxon>Cryptolaemus</taxon>
    </lineage>
</organism>
<evidence type="ECO:0008006" key="3">
    <source>
        <dbReference type="Google" id="ProtNLM"/>
    </source>
</evidence>
<dbReference type="InterPro" id="IPR036691">
    <property type="entry name" value="Endo/exonu/phosph_ase_sf"/>
</dbReference>